<accession>A0A0G0ULT7</accession>
<dbReference type="Proteomes" id="UP000034531">
    <property type="component" value="Unassembled WGS sequence"/>
</dbReference>
<gene>
    <name evidence="2" type="ORF">UT84_C0002G0038</name>
</gene>
<keyword evidence="1" id="KW-0732">Signal</keyword>
<dbReference type="AlphaFoldDB" id="A0A0G0ULT7"/>
<proteinExistence type="predicted"/>
<feature type="signal peptide" evidence="1">
    <location>
        <begin position="1"/>
        <end position="29"/>
    </location>
</feature>
<feature type="chain" id="PRO_5002534673" evidence="1">
    <location>
        <begin position="30"/>
        <end position="206"/>
    </location>
</feature>
<evidence type="ECO:0000313" key="2">
    <source>
        <dbReference type="EMBL" id="KKR51177.1"/>
    </source>
</evidence>
<evidence type="ECO:0000256" key="1">
    <source>
        <dbReference type="SAM" id="SignalP"/>
    </source>
</evidence>
<dbReference type="EMBL" id="LBYI01000002">
    <property type="protein sequence ID" value="KKR51177.1"/>
    <property type="molecule type" value="Genomic_DNA"/>
</dbReference>
<comment type="caution">
    <text evidence="2">The sequence shown here is derived from an EMBL/GenBank/DDBJ whole genome shotgun (WGS) entry which is preliminary data.</text>
</comment>
<evidence type="ECO:0000313" key="3">
    <source>
        <dbReference type="Proteomes" id="UP000034531"/>
    </source>
</evidence>
<organism evidence="2 3">
    <name type="scientific">Candidatus Curtissbacteria bacterium GW2011_GWA1_40_16</name>
    <dbReference type="NCBI Taxonomy" id="1618405"/>
    <lineage>
        <taxon>Bacteria</taxon>
        <taxon>Candidatus Curtissiibacteriota</taxon>
    </lineage>
</organism>
<name>A0A0G0ULT7_9BACT</name>
<protein>
    <submittedName>
        <fullName evidence="2">Uncharacterized protein</fullName>
    </submittedName>
</protein>
<reference evidence="2 3" key="1">
    <citation type="journal article" date="2015" name="Nature">
        <title>rRNA introns, odd ribosomes, and small enigmatic genomes across a large radiation of phyla.</title>
        <authorList>
            <person name="Brown C.T."/>
            <person name="Hug L.A."/>
            <person name="Thomas B.C."/>
            <person name="Sharon I."/>
            <person name="Castelle C.J."/>
            <person name="Singh A."/>
            <person name="Wilkins M.J."/>
            <person name="Williams K.H."/>
            <person name="Banfield J.F."/>
        </authorList>
    </citation>
    <scope>NUCLEOTIDE SEQUENCE [LARGE SCALE GENOMIC DNA]</scope>
</reference>
<sequence>MKIVFMKRSALPILLGLFLFALSISPVFAQNAVPGAGVVSSQLEQLREKRHEFREFKKDVRERVGIGKVASGAAGLRQKAVGTIKTAFGNILSRFDAALLRLDKIANRIAARIDKLNSKGVDTSAAKAALLNAEKSGAAAKQAIDKAKSDVSAIDTTSTVKDAVHSALASVKAAKDSLMSYQKALVLAVRNLKAASGLREGSESGK</sequence>